<dbReference type="PANTHER" id="PTHR45725">
    <property type="entry name" value="FORMIN HOMOLOGY 2 FAMILY MEMBER"/>
    <property type="match status" value="1"/>
</dbReference>
<sequence length="1529" mass="162659">MSQGSITVYLPDGTTRTTSASNSSTVKDLLRPLLQKTQFASSDEHVFVVTSRSDPEGKRLQDDDRPLMLQHSWGTGNPSRSRIRLVNPRDYVRVLIRGIPEAGPDDTPYGIYSSLNQSAEVLCDLVASDLGLAKRRKYVLLDVFGGMEERQLQRDQKPLSIALSLSEKLGLGASEFHFVFTVSQSSWISKSLGRLVGTNTANPAPSNLDVGSPTIQVGAPTLPVESPTTTALAAMTGVPAGIDLNAAMPELSELDQQFLRLLDEINIVDPKLREHMMSQEPRRKWVIIMQNRPEWTARDRGITSGASAPGLPSGPQAGAAPAATRIDRDKSPTHYIDMLGNRNIQLREIASLRVQLNCATATWMSEFLELNGIGSLESLMERIQKRIIAQSSAAGRRVCSETDSDLQLEGLRCVRTLMNIDSARSDILNRPAVVLAIATCLDAENERLAILACELLAGICMLPAASAEADALSGHALVLDALTELPSRIGEPYRFQRLVEIVGSSRQESNELRTIAMSLINAVVNCPTELAQRLRLRDELSRRGLMNVLRIAQLDATSDLRQQILLYMEESESDQLDGVTNGISASSLNDTAGKTSESMNTTLSAAQELCQLGRSNPSIEVHLLTILRTLTTLAKQTPQTTATLGSAAASAAVLANKAMAQSAASLSWSILELLSQYLSQQSPDTNLAAPDAWYKLWSSFLNITEAVLRIPIPETMRPDYRQKVEKSAVEAIAALDAANNQISRLNSAIESFDNELASRDSELAIRNQDLALRTHELAMRDQEIINRDQEIARLQGVVEAQAVEIAAKPVATVAAPAVAAGPCAKCAEGVPVPAAPAPIYILQPGMDVPAGANVVSLPPGVELPTRTVVVAAADVPAAGAGAGAVGAGSSGSIASSGGMSASQLPPPPGASPTTSRLSVATDGSLPSPIGGSGSPLPPASPSAAGAGGPPPCPPPPGSAGGPPPPPPLPGMGGPPPPPPPPGGPGGPPPPPPPPGMGAGPALPPKRTIKPNVPMRQMNWAKLPANKIKDSIWSDINDEKVSVDINVLESFFQRDAPAASTKTRLQGLDDVADAPTKPNSITLIDFNRANNLAILLSRFKMSNFDIKTAVLKMDEEKLSIEQLRALRQFTPTTEEVALVREYDGDLALLGPAERYFREMISISNLETRLDAMILKRQFDKLMLDLTPEVESINKANNELLKSKVFKELLQHVLAIGNYMNGSSFRGGAYGFRIDSIIKFAETKATPNAPFPTLLHYLAHYFDKIDESFVDFSDTMPNLEPASQTSLSGLQAQVAELRQNISRVEKMLEQMSRVSMVAGGGSDDAFASVMSAFIRSASPQVAELTRLLEESAAGFKNVLKKFAEEELNQPEDFFRVIVSFSQALRRARKENQEQEAQKEADARRAANAANALAASAIARRNKAAGSAEGGAGASAGLPAVGGLAPPPPLGPGGLKPLAPMSLSGVRAGASPASPGLVPNASGSDAVGGSASKDSEFDNMLRGLRGGGSAFRRHRQSVMIPQSPQTPQAPQT</sequence>
<feature type="compositionally biased region" description="Low complexity" evidence="2">
    <location>
        <begin position="14"/>
        <end position="23"/>
    </location>
</feature>
<dbReference type="eggNOG" id="KOG1922">
    <property type="taxonomic scope" value="Eukaryota"/>
</dbReference>
<dbReference type="InterPro" id="IPR010473">
    <property type="entry name" value="GTPase-bd"/>
</dbReference>
<dbReference type="GO" id="GO:0007165">
    <property type="term" value="P:signal transduction"/>
    <property type="evidence" value="ECO:0007669"/>
    <property type="project" value="InterPro"/>
</dbReference>
<feature type="domain" description="GBD/FH3" evidence="4">
    <location>
        <begin position="246"/>
        <end position="686"/>
    </location>
</feature>
<evidence type="ECO:0008006" key="8">
    <source>
        <dbReference type="Google" id="ProtNLM"/>
    </source>
</evidence>
<dbReference type="PROSITE" id="PS51444">
    <property type="entry name" value="FH2"/>
    <property type="match status" value="1"/>
</dbReference>
<proteinExistence type="predicted"/>
<dbReference type="InterPro" id="IPR042201">
    <property type="entry name" value="FH2_Formin_sf"/>
</dbReference>
<dbReference type="GO" id="GO:0003779">
    <property type="term" value="F:actin binding"/>
    <property type="evidence" value="ECO:0007669"/>
    <property type="project" value="InterPro"/>
</dbReference>
<name>A0A058Z5T8_FONAL</name>
<dbReference type="SUPFAM" id="SSF54236">
    <property type="entry name" value="Ubiquitin-like"/>
    <property type="match status" value="1"/>
</dbReference>
<dbReference type="STRING" id="691883.A0A058Z5T8"/>
<dbReference type="Gene3D" id="1.20.58.2220">
    <property type="entry name" value="Formin, FH2 domain"/>
    <property type="match status" value="1"/>
</dbReference>
<dbReference type="eggNOG" id="KOG1924">
    <property type="taxonomic scope" value="Eukaryota"/>
</dbReference>
<dbReference type="InterPro" id="IPR000159">
    <property type="entry name" value="RA_dom"/>
</dbReference>
<reference evidence="6" key="1">
    <citation type="submission" date="2013-04" db="EMBL/GenBank/DDBJ databases">
        <title>The Genome Sequence of Fonticula alba ATCC 38817.</title>
        <authorList>
            <consortium name="The Broad Institute Genomics Platform"/>
            <person name="Russ C."/>
            <person name="Cuomo C."/>
            <person name="Burger G."/>
            <person name="Gray M.W."/>
            <person name="Holland P.W.H."/>
            <person name="King N."/>
            <person name="Lang F.B.F."/>
            <person name="Roger A.J."/>
            <person name="Ruiz-Trillo I."/>
            <person name="Brown M."/>
            <person name="Walker B."/>
            <person name="Young S."/>
            <person name="Zeng Q."/>
            <person name="Gargeya S."/>
            <person name="Fitzgerald M."/>
            <person name="Haas B."/>
            <person name="Abouelleil A."/>
            <person name="Allen A.W."/>
            <person name="Alvarado L."/>
            <person name="Arachchi H.M."/>
            <person name="Berlin A.M."/>
            <person name="Chapman S.B."/>
            <person name="Gainer-Dewar J."/>
            <person name="Goldberg J."/>
            <person name="Griggs A."/>
            <person name="Gujja S."/>
            <person name="Hansen M."/>
            <person name="Howarth C."/>
            <person name="Imamovic A."/>
            <person name="Ireland A."/>
            <person name="Larimer J."/>
            <person name="McCowan C."/>
            <person name="Murphy C."/>
            <person name="Pearson M."/>
            <person name="Poon T.W."/>
            <person name="Priest M."/>
            <person name="Roberts A."/>
            <person name="Saif S."/>
            <person name="Shea T."/>
            <person name="Sisk P."/>
            <person name="Sykes S."/>
            <person name="Wortman J."/>
            <person name="Nusbaum C."/>
            <person name="Birren B."/>
        </authorList>
    </citation>
    <scope>NUCLEOTIDE SEQUENCE [LARGE SCALE GENOMIC DNA]</scope>
    <source>
        <strain evidence="6">ATCC 38817</strain>
    </source>
</reference>
<dbReference type="SUPFAM" id="SSF48371">
    <property type="entry name" value="ARM repeat"/>
    <property type="match status" value="1"/>
</dbReference>
<feature type="coiled-coil region" evidence="1">
    <location>
        <begin position="1375"/>
        <end position="1407"/>
    </location>
</feature>
<feature type="region of interest" description="Disordered" evidence="2">
    <location>
        <begin position="880"/>
        <end position="1010"/>
    </location>
</feature>
<organism evidence="6">
    <name type="scientific">Fonticula alba</name>
    <name type="common">Slime mold</name>
    <dbReference type="NCBI Taxonomy" id="691883"/>
    <lineage>
        <taxon>Eukaryota</taxon>
        <taxon>Rotosphaerida</taxon>
        <taxon>Fonticulaceae</taxon>
        <taxon>Fonticula</taxon>
    </lineage>
</organism>
<dbReference type="SMART" id="SM01140">
    <property type="entry name" value="Drf_GBD"/>
    <property type="match status" value="1"/>
</dbReference>
<dbReference type="Gene3D" id="3.10.20.90">
    <property type="entry name" value="Phosphatidylinositol 3-kinase Catalytic Subunit, Chain A, domain 1"/>
    <property type="match status" value="1"/>
</dbReference>
<gene>
    <name evidence="6" type="ORF">H696_04048</name>
</gene>
<feature type="region of interest" description="Disordered" evidence="2">
    <location>
        <begin position="1"/>
        <end position="23"/>
    </location>
</feature>
<feature type="compositionally biased region" description="Low complexity" evidence="2">
    <location>
        <begin position="1518"/>
        <end position="1529"/>
    </location>
</feature>
<dbReference type="GO" id="GO:0031267">
    <property type="term" value="F:small GTPase binding"/>
    <property type="evidence" value="ECO:0007669"/>
    <property type="project" value="InterPro"/>
</dbReference>
<feature type="region of interest" description="Disordered" evidence="2">
    <location>
        <begin position="300"/>
        <end position="327"/>
    </location>
</feature>
<dbReference type="SMART" id="SM00498">
    <property type="entry name" value="FH2"/>
    <property type="match status" value="1"/>
</dbReference>
<dbReference type="SMART" id="SM01139">
    <property type="entry name" value="Drf_FH3"/>
    <property type="match status" value="1"/>
</dbReference>
<evidence type="ECO:0000256" key="1">
    <source>
        <dbReference type="SAM" id="Coils"/>
    </source>
</evidence>
<dbReference type="OMA" id="PWLNAFE"/>
<dbReference type="InterPro" id="IPR015425">
    <property type="entry name" value="FH2_Formin"/>
</dbReference>
<feature type="coiled-coil region" evidence="1">
    <location>
        <begin position="721"/>
        <end position="755"/>
    </location>
</feature>
<evidence type="ECO:0000313" key="7">
    <source>
        <dbReference type="Proteomes" id="UP000030693"/>
    </source>
</evidence>
<dbReference type="RefSeq" id="XP_009496195.1">
    <property type="nucleotide sequence ID" value="XM_009497920.1"/>
</dbReference>
<dbReference type="InterPro" id="IPR051425">
    <property type="entry name" value="Formin_Homology"/>
</dbReference>
<keyword evidence="1" id="KW-0175">Coiled coil</keyword>
<feature type="domain" description="FH2" evidence="5">
    <location>
        <begin position="1004"/>
        <end position="1408"/>
    </location>
</feature>
<dbReference type="SUPFAM" id="SSF101447">
    <property type="entry name" value="Formin homology 2 domain (FH2 domain)"/>
    <property type="match status" value="1"/>
</dbReference>
<keyword evidence="7" id="KW-1185">Reference proteome</keyword>
<feature type="compositionally biased region" description="Low complexity" evidence="2">
    <location>
        <begin position="890"/>
        <end position="902"/>
    </location>
</feature>
<dbReference type="InterPro" id="IPR010472">
    <property type="entry name" value="FH3_dom"/>
</dbReference>
<feature type="coiled-coil region" evidence="1">
    <location>
        <begin position="1285"/>
        <end position="1312"/>
    </location>
</feature>
<dbReference type="InterPro" id="IPR011989">
    <property type="entry name" value="ARM-like"/>
</dbReference>
<dbReference type="GeneID" id="20528773"/>
<evidence type="ECO:0000256" key="2">
    <source>
        <dbReference type="SAM" id="MobiDB-lite"/>
    </source>
</evidence>
<feature type="compositionally biased region" description="Pro residues" evidence="2">
    <location>
        <begin position="948"/>
        <end position="995"/>
    </location>
</feature>
<feature type="compositionally biased region" description="Low complexity" evidence="2">
    <location>
        <begin position="1478"/>
        <end position="1489"/>
    </location>
</feature>
<dbReference type="GO" id="GO:0030036">
    <property type="term" value="P:actin cytoskeleton organization"/>
    <property type="evidence" value="ECO:0007669"/>
    <property type="project" value="InterPro"/>
</dbReference>
<dbReference type="PROSITE" id="PS51232">
    <property type="entry name" value="GBD_FH3"/>
    <property type="match status" value="1"/>
</dbReference>
<dbReference type="OrthoDB" id="1668162at2759"/>
<dbReference type="PROSITE" id="PS50200">
    <property type="entry name" value="RA"/>
    <property type="match status" value="1"/>
</dbReference>
<dbReference type="InterPro" id="IPR016024">
    <property type="entry name" value="ARM-type_fold"/>
</dbReference>
<protein>
    <recommendedName>
        <fullName evidence="8">FH2 domain-containing protein</fullName>
    </recommendedName>
</protein>
<feature type="compositionally biased region" description="Low complexity" evidence="2">
    <location>
        <begin position="304"/>
        <end position="323"/>
    </location>
</feature>
<evidence type="ECO:0000259" key="4">
    <source>
        <dbReference type="PROSITE" id="PS51232"/>
    </source>
</evidence>
<dbReference type="EMBL" id="KB932206">
    <property type="protein sequence ID" value="KCV69630.1"/>
    <property type="molecule type" value="Genomic_DNA"/>
</dbReference>
<dbReference type="Pfam" id="PF00788">
    <property type="entry name" value="RA"/>
    <property type="match status" value="1"/>
</dbReference>
<feature type="domain" description="Ras-associating" evidence="3">
    <location>
        <begin position="2"/>
        <end position="90"/>
    </location>
</feature>
<evidence type="ECO:0000313" key="6">
    <source>
        <dbReference type="EMBL" id="KCV69630.1"/>
    </source>
</evidence>
<dbReference type="Proteomes" id="UP000030693">
    <property type="component" value="Unassembled WGS sequence"/>
</dbReference>
<dbReference type="Gene3D" id="1.25.10.10">
    <property type="entry name" value="Leucine-rich Repeat Variant"/>
    <property type="match status" value="1"/>
</dbReference>
<dbReference type="Pfam" id="PF06371">
    <property type="entry name" value="Drf_GBD"/>
    <property type="match status" value="1"/>
</dbReference>
<evidence type="ECO:0000259" key="5">
    <source>
        <dbReference type="PROSITE" id="PS51444"/>
    </source>
</evidence>
<accession>A0A058Z5T8</accession>
<dbReference type="InterPro" id="IPR029071">
    <property type="entry name" value="Ubiquitin-like_domsf"/>
</dbReference>
<feature type="compositionally biased region" description="Gly residues" evidence="2">
    <location>
        <begin position="880"/>
        <end position="889"/>
    </location>
</feature>
<dbReference type="Pfam" id="PF06367">
    <property type="entry name" value="Drf_FH3"/>
    <property type="match status" value="1"/>
</dbReference>
<dbReference type="PANTHER" id="PTHR45725:SF1">
    <property type="entry name" value="DISHEVELLED ASSOCIATED ACTIVATOR OF MORPHOGENESIS, ISOFORM D"/>
    <property type="match status" value="1"/>
</dbReference>
<dbReference type="InterPro" id="IPR014768">
    <property type="entry name" value="GBD/FH3_dom"/>
</dbReference>
<feature type="region of interest" description="Disordered" evidence="2">
    <location>
        <begin position="1463"/>
        <end position="1529"/>
    </location>
</feature>
<evidence type="ECO:0000259" key="3">
    <source>
        <dbReference type="PROSITE" id="PS50200"/>
    </source>
</evidence>
<dbReference type="Pfam" id="PF02181">
    <property type="entry name" value="FH2"/>
    <property type="match status" value="1"/>
</dbReference>